<sequence length="250" mass="27730">MMSTSHLINEVYGGNLFAINQSFKASNTVSVLLLLCFGLSMAFASVDRLTFDPAQFWIAVKQYGGQSSTKQQSELSTLLATPYQDMNIDALTKVNRYFNESLLYQTDDAVWLQKDYWASPAESIAKGAGDCEDYAIAKYFFLLHLGVPPSQLRLVYVKAKIGGRRSTVTQAHMVLGFYPSGRSEPLILDNLIGDILPASQRTDLSPVFSFNSEGIFQPGQTASVGQPSARLSQWRNVMVKLKQEGFDINE</sequence>
<dbReference type="Gene3D" id="3.10.620.30">
    <property type="match status" value="1"/>
</dbReference>
<evidence type="ECO:0000313" key="2">
    <source>
        <dbReference type="Proteomes" id="UP000184520"/>
    </source>
</evidence>
<name>A0A1M5SST2_9ALTE</name>
<dbReference type="Proteomes" id="UP000184520">
    <property type="component" value="Unassembled WGS sequence"/>
</dbReference>
<gene>
    <name evidence="1" type="ORF">SAMN05216361_0074</name>
</gene>
<proteinExistence type="predicted"/>
<dbReference type="PANTHER" id="PTHR39327:SF1">
    <property type="entry name" value="BLR5470 PROTEIN"/>
    <property type="match status" value="1"/>
</dbReference>
<dbReference type="SUPFAM" id="SSF54001">
    <property type="entry name" value="Cysteine proteinases"/>
    <property type="match status" value="1"/>
</dbReference>
<accession>A0A1M5SST2</accession>
<dbReference type="STRING" id="634436.SAMN05216361_0074"/>
<dbReference type="InterPro" id="IPR010319">
    <property type="entry name" value="Transglutaminase-like_Cys_pept"/>
</dbReference>
<reference evidence="2" key="1">
    <citation type="submission" date="2016-11" db="EMBL/GenBank/DDBJ databases">
        <authorList>
            <person name="Varghese N."/>
            <person name="Submissions S."/>
        </authorList>
    </citation>
    <scope>NUCLEOTIDE SEQUENCE [LARGE SCALE GENOMIC DNA]</scope>
    <source>
        <strain evidence="2">CGMCC 1.8995</strain>
    </source>
</reference>
<dbReference type="EMBL" id="FQWD01000011">
    <property type="protein sequence ID" value="SHH41368.1"/>
    <property type="molecule type" value="Genomic_DNA"/>
</dbReference>
<dbReference type="Pfam" id="PF06035">
    <property type="entry name" value="Peptidase_C93"/>
    <property type="match status" value="1"/>
</dbReference>
<keyword evidence="2" id="KW-1185">Reference proteome</keyword>
<dbReference type="AlphaFoldDB" id="A0A1M5SST2"/>
<dbReference type="PANTHER" id="PTHR39327">
    <property type="match status" value="1"/>
</dbReference>
<organism evidence="1 2">
    <name type="scientific">Marisediminitalea aggregata</name>
    <dbReference type="NCBI Taxonomy" id="634436"/>
    <lineage>
        <taxon>Bacteria</taxon>
        <taxon>Pseudomonadati</taxon>
        <taxon>Pseudomonadota</taxon>
        <taxon>Gammaproteobacteria</taxon>
        <taxon>Alteromonadales</taxon>
        <taxon>Alteromonadaceae</taxon>
        <taxon>Marisediminitalea</taxon>
    </lineage>
</organism>
<protein>
    <submittedName>
        <fullName evidence="1">Predicted transglutaminase-like cysteine proteinase</fullName>
    </submittedName>
</protein>
<evidence type="ECO:0000313" key="1">
    <source>
        <dbReference type="EMBL" id="SHH41368.1"/>
    </source>
</evidence>
<dbReference type="InterPro" id="IPR038765">
    <property type="entry name" value="Papain-like_cys_pep_sf"/>
</dbReference>